<dbReference type="EMBL" id="JBHTND010000032">
    <property type="protein sequence ID" value="MFD1303599.1"/>
    <property type="molecule type" value="Genomic_DNA"/>
</dbReference>
<name>A0ABW3X1U6_9HYPH</name>
<evidence type="ECO:0000313" key="2">
    <source>
        <dbReference type="Proteomes" id="UP001597176"/>
    </source>
</evidence>
<organism evidence="1 2">
    <name type="scientific">Methylobacterium marchantiae</name>
    <dbReference type="NCBI Taxonomy" id="600331"/>
    <lineage>
        <taxon>Bacteria</taxon>
        <taxon>Pseudomonadati</taxon>
        <taxon>Pseudomonadota</taxon>
        <taxon>Alphaproteobacteria</taxon>
        <taxon>Hyphomicrobiales</taxon>
        <taxon>Methylobacteriaceae</taxon>
        <taxon>Methylobacterium</taxon>
    </lineage>
</organism>
<proteinExistence type="predicted"/>
<keyword evidence="2" id="KW-1185">Reference proteome</keyword>
<comment type="caution">
    <text evidence="1">The sequence shown here is derived from an EMBL/GenBank/DDBJ whole genome shotgun (WGS) entry which is preliminary data.</text>
</comment>
<gene>
    <name evidence="1" type="ORF">ACFQ4G_18665</name>
</gene>
<reference evidence="2" key="1">
    <citation type="journal article" date="2019" name="Int. J. Syst. Evol. Microbiol.">
        <title>The Global Catalogue of Microorganisms (GCM) 10K type strain sequencing project: providing services to taxonomists for standard genome sequencing and annotation.</title>
        <authorList>
            <consortium name="The Broad Institute Genomics Platform"/>
            <consortium name="The Broad Institute Genome Sequencing Center for Infectious Disease"/>
            <person name="Wu L."/>
            <person name="Ma J."/>
        </authorList>
    </citation>
    <scope>NUCLEOTIDE SEQUENCE [LARGE SCALE GENOMIC DNA]</scope>
    <source>
        <strain evidence="2">CCUG 56108</strain>
    </source>
</reference>
<accession>A0ABW3X1U6</accession>
<dbReference type="Proteomes" id="UP001597176">
    <property type="component" value="Unassembled WGS sequence"/>
</dbReference>
<evidence type="ECO:0000313" key="1">
    <source>
        <dbReference type="EMBL" id="MFD1303599.1"/>
    </source>
</evidence>
<protein>
    <submittedName>
        <fullName evidence="1">Uncharacterized protein</fullName>
    </submittedName>
</protein>
<dbReference type="RefSeq" id="WP_238208175.1">
    <property type="nucleotide sequence ID" value="NZ_JBHTND010000032.1"/>
</dbReference>
<sequence length="72" mass="7854">MDVVLDTLDLFEDLPPLRDDLVQLCIHFSQEIQVRIVMRAPKISSNSSGISTPGINPIKLRAVPVAASPMPS</sequence>